<name>A0ABT5UGK9_9GAMM</name>
<dbReference type="RefSeq" id="WP_274691819.1">
    <property type="nucleotide sequence ID" value="NZ_JAPMOU010000068.1"/>
</dbReference>
<dbReference type="Proteomes" id="UP001528823">
    <property type="component" value="Unassembled WGS sequence"/>
</dbReference>
<feature type="transmembrane region" description="Helical" evidence="1">
    <location>
        <begin position="65"/>
        <end position="84"/>
    </location>
</feature>
<dbReference type="EMBL" id="JAPMOU010000068">
    <property type="protein sequence ID" value="MDE1465515.1"/>
    <property type="molecule type" value="Genomic_DNA"/>
</dbReference>
<keyword evidence="1" id="KW-0472">Membrane</keyword>
<comment type="caution">
    <text evidence="2">The sequence shown here is derived from an EMBL/GenBank/DDBJ whole genome shotgun (WGS) entry which is preliminary data.</text>
</comment>
<evidence type="ECO:0000256" key="1">
    <source>
        <dbReference type="SAM" id="Phobius"/>
    </source>
</evidence>
<gene>
    <name evidence="2" type="ORF">ORQ98_26495</name>
</gene>
<organism evidence="2 3">
    <name type="scientific">Spartinivicinus poritis</name>
    <dbReference type="NCBI Taxonomy" id="2994640"/>
    <lineage>
        <taxon>Bacteria</taxon>
        <taxon>Pseudomonadati</taxon>
        <taxon>Pseudomonadota</taxon>
        <taxon>Gammaproteobacteria</taxon>
        <taxon>Oceanospirillales</taxon>
        <taxon>Zooshikellaceae</taxon>
        <taxon>Spartinivicinus</taxon>
    </lineage>
</organism>
<reference evidence="2 3" key="1">
    <citation type="submission" date="2022-11" db="EMBL/GenBank/DDBJ databases">
        <title>Spartinivicinus poritis sp. nov., isolated from scleractinian coral Porites lutea.</title>
        <authorList>
            <person name="Zhang G."/>
            <person name="Cai L."/>
            <person name="Wei Q."/>
        </authorList>
    </citation>
    <scope>NUCLEOTIDE SEQUENCE [LARGE SCALE GENOMIC DNA]</scope>
    <source>
        <strain evidence="2 3">A2-2</strain>
    </source>
</reference>
<evidence type="ECO:0000313" key="3">
    <source>
        <dbReference type="Proteomes" id="UP001528823"/>
    </source>
</evidence>
<keyword evidence="1" id="KW-1133">Transmembrane helix</keyword>
<feature type="transmembrane region" description="Helical" evidence="1">
    <location>
        <begin position="25"/>
        <end position="45"/>
    </location>
</feature>
<proteinExistence type="predicted"/>
<sequence>MKLEKMNNKAKEAYANSLIKNSESLINGIFLTIIVAPFAYLLKSLIDPSWNFSELWAVIEKNSTIIYPLVVIIYGVGIYMAYSIRKQGLKVLSQIVDHN</sequence>
<keyword evidence="1" id="KW-0812">Transmembrane</keyword>
<keyword evidence="3" id="KW-1185">Reference proteome</keyword>
<evidence type="ECO:0000313" key="2">
    <source>
        <dbReference type="EMBL" id="MDE1465515.1"/>
    </source>
</evidence>
<protein>
    <submittedName>
        <fullName evidence="2">Uncharacterized protein</fullName>
    </submittedName>
</protein>
<accession>A0ABT5UGK9</accession>